<dbReference type="Pfam" id="PF12679">
    <property type="entry name" value="ABC2_membrane_2"/>
    <property type="match status" value="1"/>
</dbReference>
<dbReference type="KEGG" id="buy:D8S85_12170"/>
<evidence type="ECO:0000259" key="2">
    <source>
        <dbReference type="Pfam" id="PF09822"/>
    </source>
</evidence>
<feature type="transmembrane region" description="Helical" evidence="1">
    <location>
        <begin position="260"/>
        <end position="278"/>
    </location>
</feature>
<keyword evidence="4" id="KW-1185">Reference proteome</keyword>
<dbReference type="Pfam" id="PF09822">
    <property type="entry name" value="ABC_transp_aux"/>
    <property type="match status" value="1"/>
</dbReference>
<feature type="transmembrane region" description="Helical" evidence="1">
    <location>
        <begin position="12"/>
        <end position="37"/>
    </location>
</feature>
<feature type="transmembrane region" description="Helical" evidence="1">
    <location>
        <begin position="111"/>
        <end position="133"/>
    </location>
</feature>
<proteinExistence type="predicted"/>
<accession>A0A3S9VUP3</accession>
<feature type="transmembrane region" description="Helical" evidence="1">
    <location>
        <begin position="174"/>
        <end position="193"/>
    </location>
</feature>
<evidence type="ECO:0000256" key="1">
    <source>
        <dbReference type="SAM" id="Phobius"/>
    </source>
</evidence>
<reference evidence="3 4" key="1">
    <citation type="submission" date="2018-10" db="EMBL/GenBank/DDBJ databases">
        <title>Butyricimonas faecalis sp. nov., isolated from human faeces and emended description of the genus Butyricimonas.</title>
        <authorList>
            <person name="Le Roy T."/>
            <person name="Van der Smissen P."/>
            <person name="Paquot A."/>
            <person name="Delzenne N."/>
            <person name="Muccioli G."/>
            <person name="Collet J.-F."/>
            <person name="Cani P.D."/>
        </authorList>
    </citation>
    <scope>NUCLEOTIDE SEQUENCE [LARGE SCALE GENOMIC DNA]</scope>
    <source>
        <strain evidence="3 4">H184</strain>
    </source>
</reference>
<dbReference type="EMBL" id="CP032819">
    <property type="protein sequence ID" value="AZS30223.1"/>
    <property type="molecule type" value="Genomic_DNA"/>
</dbReference>
<dbReference type="GO" id="GO:0140359">
    <property type="term" value="F:ABC-type transporter activity"/>
    <property type="evidence" value="ECO:0007669"/>
    <property type="project" value="InterPro"/>
</dbReference>
<organism evidence="3 4">
    <name type="scientific">Butyricimonas faecalis</name>
    <dbReference type="NCBI Taxonomy" id="2093856"/>
    <lineage>
        <taxon>Bacteria</taxon>
        <taxon>Pseudomonadati</taxon>
        <taxon>Bacteroidota</taxon>
        <taxon>Bacteroidia</taxon>
        <taxon>Bacteroidales</taxon>
        <taxon>Odoribacteraceae</taxon>
        <taxon>Butyricimonas</taxon>
    </lineage>
</organism>
<dbReference type="Proteomes" id="UP000270673">
    <property type="component" value="Chromosome"/>
</dbReference>
<evidence type="ECO:0000313" key="3">
    <source>
        <dbReference type="EMBL" id="AZS30223.1"/>
    </source>
</evidence>
<evidence type="ECO:0000313" key="4">
    <source>
        <dbReference type="Proteomes" id="UP000270673"/>
    </source>
</evidence>
<keyword evidence="1" id="KW-1133">Transmembrane helix</keyword>
<feature type="transmembrane region" description="Helical" evidence="1">
    <location>
        <begin position="742"/>
        <end position="760"/>
    </location>
</feature>
<dbReference type="RefSeq" id="WP_127075121.1">
    <property type="nucleotide sequence ID" value="NZ_CP032819.1"/>
</dbReference>
<keyword evidence="1" id="KW-0472">Membrane</keyword>
<dbReference type="GO" id="GO:0005886">
    <property type="term" value="C:plasma membrane"/>
    <property type="evidence" value="ECO:0007669"/>
    <property type="project" value="UniProtKB-SubCell"/>
</dbReference>
<feature type="transmembrane region" description="Helical" evidence="1">
    <location>
        <begin position="145"/>
        <end position="168"/>
    </location>
</feature>
<feature type="domain" description="ABC-type uncharacterised transport system" evidence="2">
    <location>
        <begin position="451"/>
        <end position="565"/>
    </location>
</feature>
<protein>
    <submittedName>
        <fullName evidence="3">ABC transporter</fullName>
    </submittedName>
</protein>
<dbReference type="AlphaFoldDB" id="A0A3S9VUP3"/>
<feature type="transmembrane region" description="Helical" evidence="1">
    <location>
        <begin position="49"/>
        <end position="68"/>
    </location>
</feature>
<dbReference type="InterPro" id="IPR019196">
    <property type="entry name" value="ABC_transp_unknown"/>
</dbReference>
<feature type="transmembrane region" description="Helical" evidence="1">
    <location>
        <begin position="229"/>
        <end position="248"/>
    </location>
</feature>
<sequence>MRTIIRITKSELRVLFFSPIAWLILIVFSFQVGMAYSDALALQLRNQELGYRVFAVTLSLFSGYSGILSNLLENLYLYIPLFTMGLMSRELSSGSIKLLYSSPVSNLQIILGKFLAVVVYALLLCVILMGPLISTCVSVQAPDVLLMLTGVLGVFLTVLAYGAIGLFMSTITKYQVVAVVGTLAILAILNFIGGVGQEYDFVRDITYWLAISGRSKVFIDGMISSKDTLYFILVIFMFLGFSVIKLQGERLRLNKWKTSLKYGFVLLITLTLGYISSLPKFSIYYDSTATKINTLTEESQQILEQLKGDLSITTYVNYLDETYDRGAPRNRIDDIAQFEQYLRFKPEIKLEYVYYYAKGYMPYARADYDTMTLEQIVEDKCRYSGYNPKRFLSLDEVLKKDDISGENGRFARVITAANGKKAILRIYQDNSIYPYEAQISTALKTLLQEAPVVGFVTGHKERSGMDLGEKGYGTFASNKTFRYSLINSGFGIREISLGQPVPEDIDIVVLADMRSGLTEEEFRNFDAYLARGGNLFILGEPKRQKFMNPVVEKLGLRFADGIIVSPSEIHLDDIVAADIKEGAAMVSENYIKYFRRGYSIITPSACAVEIIDTTKGFKITEVLASASKGSWIEKETTDFINEKSVLNPDAGEVERSNSIMLYLTRLVKNKEQRIFVIGDADCISTLELSQNRAGFRSSNFTLITETFRNMSYEEFPVDASRVNPPDNQVVISQNGVSAIKVVIMWIVPLSLVVGCVILLFRRKRR</sequence>
<keyword evidence="1" id="KW-0812">Transmembrane</keyword>
<dbReference type="OrthoDB" id="1020756at2"/>
<gene>
    <name evidence="3" type="ORF">D8S85_12170</name>
</gene>
<name>A0A3S9VUP3_9BACT</name>